<keyword evidence="7" id="KW-0325">Glycoprotein</keyword>
<dbReference type="InterPro" id="IPR036058">
    <property type="entry name" value="Kazal_dom_sf"/>
</dbReference>
<sequence length="548" mass="62774">MWPSSKPIALLVGCCVLPVLFVPSAFGDNAQESSECNPNACKKTDNEKTVCGSDGLSYPNRCQLERVRCQNKNITMVKRGLCKQQRQCLEWDLLDSEFPQHRFKARCKQNGAYEPGQCHPTTGFCWCVTPDGIPIPYSTKKMNEKPGSKPIRCRSRKKKTRSPSNTKKNICRMSEKSLFNNNLIKSFHSEYHRDAGRNDNDDMVIKWKFRTLDQNNDMILDKNEYRDIKRLVKKAMKPKKCAKAFPKSCDINNDLRITSQEWNDCFDKNGQTVSFRVFLSLDADATVSSSNDADDEDADSDDFLSRRQSPPHGVLRAEPSALPSLSPEEEESLETREEEVTDCMSDRRLALEDAKDSTFSYIPDCTPDGRFQKIQCYKSAGYCWCVHEDTGKNIPGTSVKNQIPNCNLLKATQPPMKGCPDDKKIVFLKDLIQFLYTKMKANNSAESPAITQSREEQVAYWSFNYFDKDKNKNLDRPEWKAFKDYIIPIKGLRKCGKKLPRYCDIDKDRKISKTEWLDCLNVQESQGTFYHSSPRTGKNNPLDILKDD</sequence>
<dbReference type="InterPro" id="IPR036857">
    <property type="entry name" value="Thyroglobulin_1_sf"/>
</dbReference>
<dbReference type="GO" id="GO:0005604">
    <property type="term" value="C:basement membrane"/>
    <property type="evidence" value="ECO:0007669"/>
    <property type="project" value="TreeGrafter"/>
</dbReference>
<feature type="disulfide bond" evidence="8">
    <location>
        <begin position="376"/>
        <end position="383"/>
    </location>
</feature>
<keyword evidence="14" id="KW-1185">Reference proteome</keyword>
<dbReference type="Pfam" id="PF10591">
    <property type="entry name" value="SPARC_Ca_bdg"/>
    <property type="match status" value="2"/>
</dbReference>
<dbReference type="InterPro" id="IPR000716">
    <property type="entry name" value="Thyroglobulin_1"/>
</dbReference>
<dbReference type="InterPro" id="IPR051950">
    <property type="entry name" value="Dev_reg/Prot_inhib"/>
</dbReference>
<dbReference type="PROSITE" id="PS00484">
    <property type="entry name" value="THYROGLOBULIN_1_1"/>
    <property type="match status" value="1"/>
</dbReference>
<feature type="domain" description="Thyroglobulin type-1" evidence="12">
    <location>
        <begin position="340"/>
        <end position="406"/>
    </location>
</feature>
<protein>
    <submittedName>
        <fullName evidence="15">SPARC-related modular calcium-binding protein 1 isoform X1</fullName>
    </submittedName>
</protein>
<dbReference type="GO" id="GO:0050840">
    <property type="term" value="F:extracellular matrix binding"/>
    <property type="evidence" value="ECO:0007669"/>
    <property type="project" value="TreeGrafter"/>
</dbReference>
<name>A0A6J2Y4K7_SITOR</name>
<dbReference type="CDD" id="cd00104">
    <property type="entry name" value="KAZAL_FS"/>
    <property type="match status" value="1"/>
</dbReference>
<dbReference type="SMART" id="SM00211">
    <property type="entry name" value="TY"/>
    <property type="match status" value="2"/>
</dbReference>
<evidence type="ECO:0000256" key="10">
    <source>
        <dbReference type="SAM" id="SignalP"/>
    </source>
</evidence>
<dbReference type="PROSITE" id="PS00018">
    <property type="entry name" value="EF_HAND_1"/>
    <property type="match status" value="2"/>
</dbReference>
<dbReference type="PANTHER" id="PTHR12352">
    <property type="entry name" value="SECRETED MODULAR CALCIUM-BINDING PROTEIN"/>
    <property type="match status" value="1"/>
</dbReference>
<dbReference type="RefSeq" id="XP_030757935.1">
    <property type="nucleotide sequence ID" value="XM_030902075.1"/>
</dbReference>
<dbReference type="PROSITE" id="PS50222">
    <property type="entry name" value="EF_HAND_2"/>
    <property type="match status" value="1"/>
</dbReference>
<dbReference type="CTD" id="36048"/>
<feature type="region of interest" description="Disordered" evidence="9">
    <location>
        <begin position="287"/>
        <end position="341"/>
    </location>
</feature>
<dbReference type="OrthoDB" id="5986054at2759"/>
<dbReference type="SUPFAM" id="SSF100895">
    <property type="entry name" value="Kazal-type serine protease inhibitors"/>
    <property type="match status" value="1"/>
</dbReference>
<feature type="domain" description="Thyroglobulin type-1" evidence="12">
    <location>
        <begin position="79"/>
        <end position="153"/>
    </location>
</feature>
<proteinExistence type="predicted"/>
<evidence type="ECO:0000256" key="8">
    <source>
        <dbReference type="PROSITE-ProRule" id="PRU00500"/>
    </source>
</evidence>
<comment type="subcellular location">
    <subcellularLocation>
        <location evidence="1">Secreted</location>
    </subcellularLocation>
</comment>
<dbReference type="InterPro" id="IPR018247">
    <property type="entry name" value="EF_Hand_1_Ca_BS"/>
</dbReference>
<feature type="signal peptide" evidence="10">
    <location>
        <begin position="1"/>
        <end position="27"/>
    </location>
</feature>
<dbReference type="Pfam" id="PF00086">
    <property type="entry name" value="Thyroglobulin_1"/>
    <property type="match status" value="2"/>
</dbReference>
<keyword evidence="3 10" id="KW-0732">Signal</keyword>
<evidence type="ECO:0000256" key="3">
    <source>
        <dbReference type="ARBA" id="ARBA00022729"/>
    </source>
</evidence>
<feature type="chain" id="PRO_5026920175" evidence="10">
    <location>
        <begin position="28"/>
        <end position="548"/>
    </location>
</feature>
<dbReference type="Proteomes" id="UP000504635">
    <property type="component" value="Unplaced"/>
</dbReference>
<evidence type="ECO:0000313" key="14">
    <source>
        <dbReference type="Proteomes" id="UP000504635"/>
    </source>
</evidence>
<dbReference type="InterPro" id="IPR002350">
    <property type="entry name" value="Kazal_dom"/>
</dbReference>
<comment type="caution">
    <text evidence="8">Lacks conserved residue(s) required for the propagation of feature annotation.</text>
</comment>
<dbReference type="GO" id="GO:0008201">
    <property type="term" value="F:heparin binding"/>
    <property type="evidence" value="ECO:0007669"/>
    <property type="project" value="TreeGrafter"/>
</dbReference>
<dbReference type="InterPro" id="IPR011992">
    <property type="entry name" value="EF-hand-dom_pair"/>
</dbReference>
<feature type="compositionally biased region" description="Low complexity" evidence="9">
    <location>
        <begin position="316"/>
        <end position="326"/>
    </location>
</feature>
<evidence type="ECO:0000259" key="13">
    <source>
        <dbReference type="PROSITE" id="PS51465"/>
    </source>
</evidence>
<dbReference type="InterPro" id="IPR002048">
    <property type="entry name" value="EF_hand_dom"/>
</dbReference>
<gene>
    <name evidence="15" type="primary">LOC115883685</name>
</gene>
<dbReference type="PROSITE" id="PS51162">
    <property type="entry name" value="THYROGLOBULIN_1_2"/>
    <property type="match status" value="2"/>
</dbReference>
<keyword evidence="5" id="KW-0106">Calcium</keyword>
<evidence type="ECO:0000256" key="5">
    <source>
        <dbReference type="ARBA" id="ARBA00022837"/>
    </source>
</evidence>
<dbReference type="Gene3D" id="1.10.238.10">
    <property type="entry name" value="EF-hand"/>
    <property type="match status" value="2"/>
</dbReference>
<evidence type="ECO:0000256" key="1">
    <source>
        <dbReference type="ARBA" id="ARBA00004613"/>
    </source>
</evidence>
<dbReference type="CDD" id="cd16234">
    <property type="entry name" value="EFh_SPARC_SMOC"/>
    <property type="match status" value="2"/>
</dbReference>
<feature type="disulfide bond" evidence="8">
    <location>
        <begin position="118"/>
        <end position="125"/>
    </location>
</feature>
<dbReference type="FunCoup" id="A0A6J2Y4K7">
    <property type="interactions" value="102"/>
</dbReference>
<dbReference type="SMART" id="SM00280">
    <property type="entry name" value="KAZAL"/>
    <property type="match status" value="1"/>
</dbReference>
<dbReference type="PROSITE" id="PS51465">
    <property type="entry name" value="KAZAL_2"/>
    <property type="match status" value="1"/>
</dbReference>
<feature type="region of interest" description="Disordered" evidence="9">
    <location>
        <begin position="138"/>
        <end position="167"/>
    </location>
</feature>
<reference evidence="15" key="1">
    <citation type="submission" date="2025-08" db="UniProtKB">
        <authorList>
            <consortium name="RefSeq"/>
        </authorList>
    </citation>
    <scope>IDENTIFICATION</scope>
    <source>
        <tissue evidence="15">Gonads</tissue>
    </source>
</reference>
<dbReference type="SUPFAM" id="SSF57610">
    <property type="entry name" value="Thyroglobulin type-1 domain"/>
    <property type="match status" value="2"/>
</dbReference>
<dbReference type="CDD" id="cd00191">
    <property type="entry name" value="TY"/>
    <property type="match status" value="2"/>
</dbReference>
<dbReference type="Pfam" id="PF07648">
    <property type="entry name" value="Kazal_2"/>
    <property type="match status" value="1"/>
</dbReference>
<feature type="compositionally biased region" description="Acidic residues" evidence="9">
    <location>
        <begin position="327"/>
        <end position="341"/>
    </location>
</feature>
<dbReference type="GeneID" id="115883685"/>
<evidence type="ECO:0000256" key="2">
    <source>
        <dbReference type="ARBA" id="ARBA00022525"/>
    </source>
</evidence>
<evidence type="ECO:0000256" key="4">
    <source>
        <dbReference type="ARBA" id="ARBA00022737"/>
    </source>
</evidence>
<evidence type="ECO:0000259" key="11">
    <source>
        <dbReference type="PROSITE" id="PS50222"/>
    </source>
</evidence>
<evidence type="ECO:0000256" key="7">
    <source>
        <dbReference type="ARBA" id="ARBA00023180"/>
    </source>
</evidence>
<evidence type="ECO:0000256" key="9">
    <source>
        <dbReference type="SAM" id="MobiDB-lite"/>
    </source>
</evidence>
<dbReference type="Gene3D" id="4.10.800.10">
    <property type="entry name" value="Thyroglobulin type-1"/>
    <property type="match status" value="2"/>
</dbReference>
<keyword evidence="6 8" id="KW-1015">Disulfide bond</keyword>
<dbReference type="AlphaFoldDB" id="A0A6J2Y4K7"/>
<accession>A0A6J2Y4K7</accession>
<organism evidence="14 15">
    <name type="scientific">Sitophilus oryzae</name>
    <name type="common">Rice weevil</name>
    <name type="synonym">Curculio oryzae</name>
    <dbReference type="NCBI Taxonomy" id="7048"/>
    <lineage>
        <taxon>Eukaryota</taxon>
        <taxon>Metazoa</taxon>
        <taxon>Ecdysozoa</taxon>
        <taxon>Arthropoda</taxon>
        <taxon>Hexapoda</taxon>
        <taxon>Insecta</taxon>
        <taxon>Pterygota</taxon>
        <taxon>Neoptera</taxon>
        <taxon>Endopterygota</taxon>
        <taxon>Coleoptera</taxon>
        <taxon>Polyphaga</taxon>
        <taxon>Cucujiformia</taxon>
        <taxon>Curculionidae</taxon>
        <taxon>Dryophthorinae</taxon>
        <taxon>Sitophilus</taxon>
    </lineage>
</organism>
<dbReference type="InParanoid" id="A0A6J2Y4K7"/>
<feature type="compositionally biased region" description="Basic residues" evidence="9">
    <location>
        <begin position="151"/>
        <end position="161"/>
    </location>
</feature>
<dbReference type="FunFam" id="4.10.800.10:FF:000004">
    <property type="entry name" value="SPARC-related modular calcium-binding protein 1"/>
    <property type="match status" value="1"/>
</dbReference>
<dbReference type="Gene3D" id="3.30.60.30">
    <property type="match status" value="1"/>
</dbReference>
<dbReference type="GO" id="GO:0005615">
    <property type="term" value="C:extracellular space"/>
    <property type="evidence" value="ECO:0007669"/>
    <property type="project" value="TreeGrafter"/>
</dbReference>
<feature type="compositionally biased region" description="Acidic residues" evidence="9">
    <location>
        <begin position="292"/>
        <end position="302"/>
    </location>
</feature>
<dbReference type="GO" id="GO:0030198">
    <property type="term" value="P:extracellular matrix organization"/>
    <property type="evidence" value="ECO:0007669"/>
    <property type="project" value="TreeGrafter"/>
</dbReference>
<evidence type="ECO:0000256" key="6">
    <source>
        <dbReference type="ARBA" id="ARBA00023157"/>
    </source>
</evidence>
<keyword evidence="2" id="KW-0964">Secreted</keyword>
<dbReference type="InterPro" id="IPR019577">
    <property type="entry name" value="SPARC/Testican_Ca-bd-dom"/>
</dbReference>
<evidence type="ECO:0000259" key="12">
    <source>
        <dbReference type="PROSITE" id="PS51162"/>
    </source>
</evidence>
<dbReference type="KEGG" id="soy:115883685"/>
<evidence type="ECO:0000313" key="15">
    <source>
        <dbReference type="RefSeq" id="XP_030757935.1"/>
    </source>
</evidence>
<dbReference type="GO" id="GO:0005509">
    <property type="term" value="F:calcium ion binding"/>
    <property type="evidence" value="ECO:0007669"/>
    <property type="project" value="InterPro"/>
</dbReference>
<dbReference type="PANTHER" id="PTHR12352:SF30">
    <property type="entry name" value="FI05255P"/>
    <property type="match status" value="1"/>
</dbReference>
<feature type="domain" description="EF-hand" evidence="11">
    <location>
        <begin position="200"/>
        <end position="235"/>
    </location>
</feature>
<keyword evidence="4" id="KW-0677">Repeat</keyword>
<dbReference type="SUPFAM" id="SSF47473">
    <property type="entry name" value="EF-hand"/>
    <property type="match status" value="2"/>
</dbReference>
<feature type="domain" description="Kazal-like" evidence="13">
    <location>
        <begin position="30"/>
        <end position="84"/>
    </location>
</feature>